<dbReference type="EMBL" id="JAQOUE010000001">
    <property type="protein sequence ID" value="MDT7041437.1"/>
    <property type="molecule type" value="Genomic_DNA"/>
</dbReference>
<name>A0ABU3K4Z4_9BACT</name>
<dbReference type="InterPro" id="IPR036249">
    <property type="entry name" value="Thioredoxin-like_sf"/>
</dbReference>
<dbReference type="CDD" id="cd03190">
    <property type="entry name" value="GST_C_Omega_like"/>
    <property type="match status" value="1"/>
</dbReference>
<dbReference type="InterPro" id="IPR004045">
    <property type="entry name" value="Glutathione_S-Trfase_N"/>
</dbReference>
<dbReference type="Pfam" id="PF13410">
    <property type="entry name" value="GST_C_2"/>
    <property type="match status" value="1"/>
</dbReference>
<dbReference type="SFLD" id="SFLDG01206">
    <property type="entry name" value="Xi.1"/>
    <property type="match status" value="1"/>
</dbReference>
<evidence type="ECO:0000259" key="1">
    <source>
        <dbReference type="Pfam" id="PF13409"/>
    </source>
</evidence>
<dbReference type="InterPro" id="IPR040079">
    <property type="entry name" value="Glutathione_S-Trfase"/>
</dbReference>
<dbReference type="PIRSF" id="PIRSF015753">
    <property type="entry name" value="GST"/>
    <property type="match status" value="1"/>
</dbReference>
<dbReference type="SUPFAM" id="SSF47616">
    <property type="entry name" value="GST C-terminal domain-like"/>
    <property type="match status" value="1"/>
</dbReference>
<dbReference type="Proteomes" id="UP001250932">
    <property type="component" value="Unassembled WGS sequence"/>
</dbReference>
<dbReference type="SUPFAM" id="SSF52833">
    <property type="entry name" value="Thioredoxin-like"/>
    <property type="match status" value="1"/>
</dbReference>
<dbReference type="Gene3D" id="1.20.1050.10">
    <property type="match status" value="1"/>
</dbReference>
<dbReference type="Pfam" id="PF13409">
    <property type="entry name" value="GST_N_2"/>
    <property type="match status" value="1"/>
</dbReference>
<dbReference type="Gene3D" id="3.40.30.10">
    <property type="entry name" value="Glutaredoxin"/>
    <property type="match status" value="1"/>
</dbReference>
<evidence type="ECO:0000313" key="2">
    <source>
        <dbReference type="EMBL" id="MDT7041437.1"/>
    </source>
</evidence>
<reference evidence="2 3" key="1">
    <citation type="journal article" date="2023" name="ISME J.">
        <title>Cultivation and genomic characterization of novel and ubiquitous marine nitrite-oxidizing bacteria from the Nitrospirales.</title>
        <authorList>
            <person name="Mueller A.J."/>
            <person name="Daebeler A."/>
            <person name="Herbold C.W."/>
            <person name="Kirkegaard R.H."/>
            <person name="Daims H."/>
        </authorList>
    </citation>
    <scope>NUCLEOTIDE SEQUENCE [LARGE SCALE GENOMIC DNA]</scope>
    <source>
        <strain evidence="2 3">EB</strain>
    </source>
</reference>
<comment type="caution">
    <text evidence="2">The sequence shown here is derived from an EMBL/GenBank/DDBJ whole genome shotgun (WGS) entry which is preliminary data.</text>
</comment>
<dbReference type="SFLD" id="SFLDG01148">
    <property type="entry name" value="Xi_(cytGST)"/>
    <property type="match status" value="1"/>
</dbReference>
<dbReference type="PANTHER" id="PTHR32419">
    <property type="entry name" value="GLUTATHIONYL-HYDROQUINONE REDUCTASE"/>
    <property type="match status" value="1"/>
</dbReference>
<dbReference type="InterPro" id="IPR036282">
    <property type="entry name" value="Glutathione-S-Trfase_C_sf"/>
</dbReference>
<organism evidence="2 3">
    <name type="scientific">Candidatus Nitronereus thalassa</name>
    <dbReference type="NCBI Taxonomy" id="3020898"/>
    <lineage>
        <taxon>Bacteria</taxon>
        <taxon>Pseudomonadati</taxon>
        <taxon>Nitrospirota</taxon>
        <taxon>Nitrospiria</taxon>
        <taxon>Nitrospirales</taxon>
        <taxon>Nitrospiraceae</taxon>
        <taxon>Candidatus Nitronereus</taxon>
    </lineage>
</organism>
<dbReference type="InterPro" id="IPR047047">
    <property type="entry name" value="GST_Omega-like_C"/>
</dbReference>
<keyword evidence="3" id="KW-1185">Reference proteome</keyword>
<dbReference type="PANTHER" id="PTHR32419:SF6">
    <property type="entry name" value="GLUTATHIONE S-TRANSFERASE OMEGA-LIKE 1-RELATED"/>
    <property type="match status" value="1"/>
</dbReference>
<feature type="domain" description="GST N-terminal" evidence="1">
    <location>
        <begin position="49"/>
        <end position="143"/>
    </location>
</feature>
<evidence type="ECO:0000313" key="3">
    <source>
        <dbReference type="Proteomes" id="UP001250932"/>
    </source>
</evidence>
<protein>
    <submittedName>
        <fullName evidence="2">Glutathione S-transferase family protein</fullName>
    </submittedName>
</protein>
<accession>A0ABU3K4Z4</accession>
<dbReference type="SFLD" id="SFLDS00019">
    <property type="entry name" value="Glutathione_Transferase_(cytos"/>
    <property type="match status" value="1"/>
</dbReference>
<gene>
    <name evidence="2" type="ORF">PPG34_03695</name>
</gene>
<dbReference type="RefSeq" id="WP_313831790.1">
    <property type="nucleotide sequence ID" value="NZ_JAQOUE010000001.1"/>
</dbReference>
<sequence length="314" mass="36675">MTQAQFPDEQTEEGAFKRQNDAFRDWVTADKSSGYCAEKGRYHLYVSLACPWAHRTIIVRKLKGLEDVIGMTVVDPIRDDESGWAFREGPVHTKDPINGFQFLREAYLATDPHYRGRVTVPVLWDTNTKRIVSNSDDDLMRMLNSAFNQFTNENLDLYPEPQREEIDRLNEDIYENVNDGVYRAGFSTSQAIYESAVRRLFDALDRLESRLANQRYLFGPTPLESDWRLFVTLIRFDAVYHGHFKCNLRRIVDYPNLFGYIKDLYQHDGVAETVNFDHIKRHYYVTHHDINPTRIVPLGPEQDLWSPHGRDHLG</sequence>
<proteinExistence type="predicted"/>
<dbReference type="InterPro" id="IPR016639">
    <property type="entry name" value="GST_Omega/GSH"/>
</dbReference>